<evidence type="ECO:0000313" key="2">
    <source>
        <dbReference type="EMBL" id="OJA20333.1"/>
    </source>
</evidence>
<dbReference type="PANTHER" id="PTHR46411">
    <property type="entry name" value="FAMILY ATPASE, PUTATIVE-RELATED"/>
    <property type="match status" value="1"/>
</dbReference>
<comment type="caution">
    <text evidence="2">The sequence shown here is derived from an EMBL/GenBank/DDBJ whole genome shotgun (WGS) entry which is preliminary data.</text>
</comment>
<dbReference type="InterPro" id="IPR003593">
    <property type="entry name" value="AAA+_ATPase"/>
</dbReference>
<feature type="non-terminal residue" evidence="2">
    <location>
        <position position="1"/>
    </location>
</feature>
<dbReference type="STRING" id="180088.A0A1J8QHE5"/>
<name>A0A1J8QHE5_9AGAM</name>
<dbReference type="Proteomes" id="UP000183567">
    <property type="component" value="Unassembled WGS sequence"/>
</dbReference>
<dbReference type="Pfam" id="PF00004">
    <property type="entry name" value="AAA"/>
    <property type="match status" value="1"/>
</dbReference>
<protein>
    <recommendedName>
        <fullName evidence="1">AAA+ ATPase domain-containing protein</fullName>
    </recommendedName>
</protein>
<reference evidence="2 3" key="1">
    <citation type="submission" date="2016-03" db="EMBL/GenBank/DDBJ databases">
        <title>Comparative genomics of the ectomycorrhizal sister species Rhizopogon vinicolor and Rhizopogon vesiculosus (Basidiomycota: Boletales) reveals a divergence of the mating type B locus.</title>
        <authorList>
            <person name="Mujic A.B."/>
            <person name="Kuo A."/>
            <person name="Tritt A."/>
            <person name="Lipzen A."/>
            <person name="Chen C."/>
            <person name="Johnson J."/>
            <person name="Sharma A."/>
            <person name="Barry K."/>
            <person name="Grigoriev I.V."/>
            <person name="Spatafora J.W."/>
        </authorList>
    </citation>
    <scope>NUCLEOTIDE SEQUENCE [LARGE SCALE GENOMIC DNA]</scope>
    <source>
        <strain evidence="2 3">AM-OR11-056</strain>
    </source>
</reference>
<dbReference type="Gene3D" id="3.40.50.300">
    <property type="entry name" value="P-loop containing nucleotide triphosphate hydrolases"/>
    <property type="match status" value="1"/>
</dbReference>
<dbReference type="AlphaFoldDB" id="A0A1J8QHE5"/>
<dbReference type="InterPro" id="IPR003959">
    <property type="entry name" value="ATPase_AAA_core"/>
</dbReference>
<dbReference type="InterPro" id="IPR054289">
    <property type="entry name" value="DUF7025"/>
</dbReference>
<evidence type="ECO:0000313" key="3">
    <source>
        <dbReference type="Proteomes" id="UP000183567"/>
    </source>
</evidence>
<dbReference type="GO" id="GO:0005524">
    <property type="term" value="F:ATP binding"/>
    <property type="evidence" value="ECO:0007669"/>
    <property type="project" value="InterPro"/>
</dbReference>
<dbReference type="GO" id="GO:0016887">
    <property type="term" value="F:ATP hydrolysis activity"/>
    <property type="evidence" value="ECO:0007669"/>
    <property type="project" value="InterPro"/>
</dbReference>
<dbReference type="InterPro" id="IPR027417">
    <property type="entry name" value="P-loop_NTPase"/>
</dbReference>
<dbReference type="PANTHER" id="PTHR46411:SF3">
    <property type="entry name" value="AAA+ ATPASE DOMAIN-CONTAINING PROTEIN"/>
    <property type="match status" value="1"/>
</dbReference>
<evidence type="ECO:0000259" key="1">
    <source>
        <dbReference type="SMART" id="SM00382"/>
    </source>
</evidence>
<dbReference type="CDD" id="cd19481">
    <property type="entry name" value="RecA-like_protease"/>
    <property type="match status" value="1"/>
</dbReference>
<gene>
    <name evidence="2" type="ORF">AZE42_05440</name>
</gene>
<dbReference type="Pfam" id="PF22942">
    <property type="entry name" value="DUF7025"/>
    <property type="match status" value="1"/>
</dbReference>
<proteinExistence type="predicted"/>
<feature type="domain" description="AAA+ ATPase" evidence="1">
    <location>
        <begin position="347"/>
        <end position="472"/>
    </location>
</feature>
<keyword evidence="3" id="KW-1185">Reference proteome</keyword>
<organism evidence="2 3">
    <name type="scientific">Rhizopogon vesiculosus</name>
    <dbReference type="NCBI Taxonomy" id="180088"/>
    <lineage>
        <taxon>Eukaryota</taxon>
        <taxon>Fungi</taxon>
        <taxon>Dikarya</taxon>
        <taxon>Basidiomycota</taxon>
        <taxon>Agaricomycotina</taxon>
        <taxon>Agaricomycetes</taxon>
        <taxon>Agaricomycetidae</taxon>
        <taxon>Boletales</taxon>
        <taxon>Suillineae</taxon>
        <taxon>Rhizopogonaceae</taxon>
        <taxon>Rhizopogon</taxon>
    </lineage>
</organism>
<dbReference type="OrthoDB" id="10042665at2759"/>
<accession>A0A1J8QHE5</accession>
<dbReference type="SMART" id="SM00382">
    <property type="entry name" value="AAA"/>
    <property type="match status" value="1"/>
</dbReference>
<dbReference type="SUPFAM" id="SSF52540">
    <property type="entry name" value="P-loop containing nucleoside triphosphate hydrolases"/>
    <property type="match status" value="1"/>
</dbReference>
<sequence>RHLDSYAIGDDFFDDELEYPLLDFFKRQKDLKANLAEVHDVLASNLAGEALKEKAKDLGRINAFELDQTEEDARVYFEDVAEHLGLLLGVIEKEFEPTAKQIELQLSYGYIAYDLLIYYFEKGLKYYGLEEGHLTGFTLSRKRYDNVALILTGMTTKWDGQKYYSNEEKTFSIPKYKGTTELSKLPCGIMTDDMRVKLTARGKLYASYAGVHYKSYKGVIVLRYLLRLFCRTKADLHIHQQHRIVIDQRAYETCGGYKRDPDEQIPRVPEEELDQLPDLVYGFELKNKSWQSFEIEEIEDIKFDENAWDHLVIDEDVKNLIKGLVDVTTNANTSQHIISDVITGKGGGLIAALHGPPGTGKTLTAEAVAEHLKRPLYIVSSMELSTSPSTLESSLSGILSLATTWDAVVLIDEADVFLEQRSLHELERNALVSVALKVLEYHRGVLFLTTNRIQTFDEAFLSRFSIAIKYPELDASARLTIWRKFFELAGCPLWGSEPEGFVTLDGKEPRCYVSLSDLEALAQKPFNGRTIKNLVRTAQALALSAKEPLSLDHVKAVVRTQEKFLMEFAQSHS</sequence>
<dbReference type="EMBL" id="LVVM01000621">
    <property type="protein sequence ID" value="OJA20333.1"/>
    <property type="molecule type" value="Genomic_DNA"/>
</dbReference>